<dbReference type="Gene3D" id="3.80.10.10">
    <property type="entry name" value="Ribonuclease Inhibitor"/>
    <property type="match status" value="1"/>
</dbReference>
<sequence length="564" mass="63225">MAGSQEEEDMFSGLTALEGADLRRLDSFLRKTDADKILGNLYRITLETGHVKWVCLYHYRQVYSETAMASFLQCVETNGGTYYPQFGKVTITLKSSIVTKDFFSRLSTQAPAVTGLRVALDWSFGSVDLGILVDKIAQSNIQELELDLMDLDDPSLLGSLMRPGKGRYHSLLGLSSNDRIRRLAFIGVDLMGPRTSSLPKTHRPTLLQSFHYSGWINALDDSRLAEIVSLCPGLVDVRLGRATAPSHDILKVDRALGSLSKLKMPYRYYLYAYSNVEITNTTAPYGTVALRELMEIGMPYPTGPAGLLEAAIQRSAATLEGLILFFKRSNRIMDLAQICDISSSTMHVSGLPFVRLTHLELIAPMTDDSLDLMAHLLPSLSLVHFGVGRFTYSLLSEVSLVSLWSLRVQHTEDSFLDPFYHRVLSSSMPCQIQNLWFYEIATSQELANILADLPLRRLHLVNSKDDNTLGMVLPRLNLSQLQVLITDYHKFGPELEAVLAARSTEFTDEFVLYLKHKEELKADEAQVLNSRDVQGSSMKLARPRLRAVDYLTTEPEYYRSITSS</sequence>
<protein>
    <submittedName>
        <fullName evidence="1">Uncharacterized protein</fullName>
    </submittedName>
</protein>
<evidence type="ECO:0000313" key="2">
    <source>
        <dbReference type="Proteomes" id="UP000723463"/>
    </source>
</evidence>
<dbReference type="EMBL" id="JAAAXW010000009">
    <property type="protein sequence ID" value="KAF9550717.1"/>
    <property type="molecule type" value="Genomic_DNA"/>
</dbReference>
<comment type="caution">
    <text evidence="1">The sequence shown here is derived from an EMBL/GenBank/DDBJ whole genome shotgun (WGS) entry which is preliminary data.</text>
</comment>
<keyword evidence="2" id="KW-1185">Reference proteome</keyword>
<dbReference type="Proteomes" id="UP000723463">
    <property type="component" value="Unassembled WGS sequence"/>
</dbReference>
<proteinExistence type="predicted"/>
<gene>
    <name evidence="1" type="ORF">EC957_012034</name>
</gene>
<evidence type="ECO:0000313" key="1">
    <source>
        <dbReference type="EMBL" id="KAF9550717.1"/>
    </source>
</evidence>
<name>A0A9P6K856_9FUNG</name>
<organism evidence="1 2">
    <name type="scientific">Mortierella hygrophila</name>
    <dbReference type="NCBI Taxonomy" id="979708"/>
    <lineage>
        <taxon>Eukaryota</taxon>
        <taxon>Fungi</taxon>
        <taxon>Fungi incertae sedis</taxon>
        <taxon>Mucoromycota</taxon>
        <taxon>Mortierellomycotina</taxon>
        <taxon>Mortierellomycetes</taxon>
        <taxon>Mortierellales</taxon>
        <taxon>Mortierellaceae</taxon>
        <taxon>Mortierella</taxon>
    </lineage>
</organism>
<dbReference type="AlphaFoldDB" id="A0A9P6K856"/>
<reference evidence="1" key="1">
    <citation type="journal article" date="2020" name="Fungal Divers.">
        <title>Resolving the Mortierellaceae phylogeny through synthesis of multi-gene phylogenetics and phylogenomics.</title>
        <authorList>
            <person name="Vandepol N."/>
            <person name="Liber J."/>
            <person name="Desiro A."/>
            <person name="Na H."/>
            <person name="Kennedy M."/>
            <person name="Barry K."/>
            <person name="Grigoriev I.V."/>
            <person name="Miller A.N."/>
            <person name="O'Donnell K."/>
            <person name="Stajich J.E."/>
            <person name="Bonito G."/>
        </authorList>
    </citation>
    <scope>NUCLEOTIDE SEQUENCE</scope>
    <source>
        <strain evidence="1">NRRL 2591</strain>
    </source>
</reference>
<accession>A0A9P6K856</accession>
<dbReference type="InterPro" id="IPR032675">
    <property type="entry name" value="LRR_dom_sf"/>
</dbReference>